<keyword evidence="5" id="KW-1185">Reference proteome</keyword>
<dbReference type="InterPro" id="IPR006047">
    <property type="entry name" value="GH13_cat_dom"/>
</dbReference>
<sequence>MNYSYKIILFLLLFIVIKTPLLEAKNIVERMEPENWWSDLQYKDLMITLKGDNLSQSFIKVNYNGVKFNNLIFTADPNIIILSVDIDKNIQPGKVPIEVYQNGRLQETLYFEINQRDNDHQFARLNESDILYQIIIDRFANGNYDNDKIKDYLEVTNNGDPSGIHGGDIQGIINNTNYLKSIGVTAVELSPLYESNQIFNSYYHDEITNHYEIDKRLGSLSDMQNLSKNFKAEHLKYIQTFTLHKVSKRNWLFKNENIANATFQNKQSPQEQGYAYSLQTDPYSDQATINNQLQNQYSLSTELFNQDIKLVSDYLIQNTIWWIEQTKPDAIKIEDCQLNKLDFLKNLREKLTELYPELGVIYDYNTLNSDELAYWKKQIDGNNIDYIYDYPIAKTLENVFSEFRKPSESTVDLHQAIAKDFNYENPQLNVIFIDNKNTSRAFTLAEKNIKQMKMLATYLLTTRGIPSIFYGTEYLLDGNIMRGDGIAKKNFPGGWQEDLINGFENKNIPYEPSEFNSYIKSLIKYRSDNPILYTGQTQHKIYKDGIYIVLKTSADKLIVIIYNNNTTLQKINILDCYKSTNIYSSAFCPTDNFEFNDLKNVLIEPKTALILELK</sequence>
<dbReference type="PANTHER" id="PTHR10357">
    <property type="entry name" value="ALPHA-AMYLASE FAMILY MEMBER"/>
    <property type="match status" value="1"/>
</dbReference>
<dbReference type="EMBL" id="JAPDPJ010000057">
    <property type="protein sequence ID" value="MCW3788561.1"/>
    <property type="molecule type" value="Genomic_DNA"/>
</dbReference>
<dbReference type="Proteomes" id="UP001209229">
    <property type="component" value="Unassembled WGS sequence"/>
</dbReference>
<dbReference type="SUPFAM" id="SSF81296">
    <property type="entry name" value="E set domains"/>
    <property type="match status" value="1"/>
</dbReference>
<keyword evidence="1 4" id="KW-0378">Hydrolase</keyword>
<dbReference type="AlphaFoldDB" id="A0AAE3M776"/>
<protein>
    <submittedName>
        <fullName evidence="4">Alpha-amylase family glycosyl hydrolase</fullName>
    </submittedName>
</protein>
<dbReference type="InterPro" id="IPR017853">
    <property type="entry name" value="GH"/>
</dbReference>
<organism evidence="4 5">
    <name type="scientific">Plebeiibacterium sediminum</name>
    <dbReference type="NCBI Taxonomy" id="2992112"/>
    <lineage>
        <taxon>Bacteria</taxon>
        <taxon>Pseudomonadati</taxon>
        <taxon>Bacteroidota</taxon>
        <taxon>Bacteroidia</taxon>
        <taxon>Marinilabiliales</taxon>
        <taxon>Marinilabiliaceae</taxon>
        <taxon>Plebeiibacterium</taxon>
    </lineage>
</organism>
<evidence type="ECO:0000256" key="1">
    <source>
        <dbReference type="ARBA" id="ARBA00022801"/>
    </source>
</evidence>
<dbReference type="RefSeq" id="WP_301192119.1">
    <property type="nucleotide sequence ID" value="NZ_JAPDPJ010000057.1"/>
</dbReference>
<name>A0AAE3M776_9BACT</name>
<gene>
    <name evidence="4" type="ORF">OM075_18985</name>
</gene>
<dbReference type="InterPro" id="IPR013783">
    <property type="entry name" value="Ig-like_fold"/>
</dbReference>
<dbReference type="Gene3D" id="2.60.40.10">
    <property type="entry name" value="Immunoglobulins"/>
    <property type="match status" value="1"/>
</dbReference>
<dbReference type="PANTHER" id="PTHR10357:SF210">
    <property type="entry name" value="MALTODEXTRIN GLUCOSIDASE"/>
    <property type="match status" value="1"/>
</dbReference>
<dbReference type="Pfam" id="PF09087">
    <property type="entry name" value="Cyc-maltodext_N"/>
    <property type="match status" value="1"/>
</dbReference>
<dbReference type="InterPro" id="IPR015171">
    <property type="entry name" value="Cyc-maltodext_N"/>
</dbReference>
<proteinExistence type="predicted"/>
<keyword evidence="2" id="KW-0326">Glycosidase</keyword>
<feature type="domain" description="Glycosyl hydrolase family 13 catalytic" evidence="3">
    <location>
        <begin position="133"/>
        <end position="526"/>
    </location>
</feature>
<evidence type="ECO:0000313" key="4">
    <source>
        <dbReference type="EMBL" id="MCW3788561.1"/>
    </source>
</evidence>
<dbReference type="SMART" id="SM00642">
    <property type="entry name" value="Aamy"/>
    <property type="match status" value="1"/>
</dbReference>
<dbReference type="InterPro" id="IPR013780">
    <property type="entry name" value="Glyco_hydro_b"/>
</dbReference>
<dbReference type="Gene3D" id="2.60.40.1180">
    <property type="entry name" value="Golgi alpha-mannosidase II"/>
    <property type="match status" value="1"/>
</dbReference>
<comment type="caution">
    <text evidence="4">The sequence shown here is derived from an EMBL/GenBank/DDBJ whole genome shotgun (WGS) entry which is preliminary data.</text>
</comment>
<dbReference type="GO" id="GO:0016798">
    <property type="term" value="F:hydrolase activity, acting on glycosyl bonds"/>
    <property type="evidence" value="ECO:0007669"/>
    <property type="project" value="UniProtKB-KW"/>
</dbReference>
<dbReference type="InterPro" id="IPR014756">
    <property type="entry name" value="Ig_E-set"/>
</dbReference>
<evidence type="ECO:0000256" key="2">
    <source>
        <dbReference type="ARBA" id="ARBA00023295"/>
    </source>
</evidence>
<reference evidence="4" key="1">
    <citation type="submission" date="2022-10" db="EMBL/GenBank/DDBJ databases">
        <authorList>
            <person name="Yu W.X."/>
        </authorList>
    </citation>
    <scope>NUCLEOTIDE SEQUENCE</scope>
    <source>
        <strain evidence="4">AAT</strain>
    </source>
</reference>
<evidence type="ECO:0000259" key="3">
    <source>
        <dbReference type="SMART" id="SM00642"/>
    </source>
</evidence>
<dbReference type="Gene3D" id="3.20.20.80">
    <property type="entry name" value="Glycosidases"/>
    <property type="match status" value="1"/>
</dbReference>
<dbReference type="SUPFAM" id="SSF51445">
    <property type="entry name" value="(Trans)glycosidases"/>
    <property type="match status" value="1"/>
</dbReference>
<accession>A0AAE3M776</accession>
<dbReference type="Pfam" id="PF00128">
    <property type="entry name" value="Alpha-amylase"/>
    <property type="match status" value="1"/>
</dbReference>
<dbReference type="GO" id="GO:0005975">
    <property type="term" value="P:carbohydrate metabolic process"/>
    <property type="evidence" value="ECO:0007669"/>
    <property type="project" value="InterPro"/>
</dbReference>
<evidence type="ECO:0000313" key="5">
    <source>
        <dbReference type="Proteomes" id="UP001209229"/>
    </source>
</evidence>